<evidence type="ECO:0000259" key="2">
    <source>
        <dbReference type="PROSITE" id="PS50112"/>
    </source>
</evidence>
<dbReference type="Pfam" id="PF13426">
    <property type="entry name" value="PAS_9"/>
    <property type="match status" value="1"/>
</dbReference>
<dbReference type="PROSITE" id="PS50887">
    <property type="entry name" value="GGDEF"/>
    <property type="match status" value="1"/>
</dbReference>
<dbReference type="SMART" id="SM00052">
    <property type="entry name" value="EAL"/>
    <property type="match status" value="1"/>
</dbReference>
<dbReference type="Gene3D" id="3.30.70.270">
    <property type="match status" value="1"/>
</dbReference>
<dbReference type="InterPro" id="IPR043128">
    <property type="entry name" value="Rev_trsase/Diguanyl_cyclase"/>
</dbReference>
<dbReference type="CDD" id="cd00130">
    <property type="entry name" value="PAS"/>
    <property type="match status" value="1"/>
</dbReference>
<name>A0A8H2JN66_9GAMM</name>
<dbReference type="Gene3D" id="3.30.450.20">
    <property type="entry name" value="PAS domain"/>
    <property type="match status" value="1"/>
</dbReference>
<reference evidence="5 6" key="1">
    <citation type="submission" date="2019-05" db="EMBL/GenBank/DDBJ databases">
        <title>Colwellia ponticola sp. nov., isolated from seawater.</title>
        <authorList>
            <person name="Yoon J.-H."/>
        </authorList>
    </citation>
    <scope>NUCLEOTIDE SEQUENCE [LARGE SCALE GENOMIC DNA]</scope>
    <source>
        <strain evidence="5 6">OISW-25</strain>
    </source>
</reference>
<keyword evidence="1" id="KW-0472">Membrane</keyword>
<dbReference type="NCBIfam" id="TIGR00254">
    <property type="entry name" value="GGDEF"/>
    <property type="match status" value="1"/>
</dbReference>
<dbReference type="SMART" id="SM00267">
    <property type="entry name" value="GGDEF"/>
    <property type="match status" value="1"/>
</dbReference>
<dbReference type="CDD" id="cd01948">
    <property type="entry name" value="EAL"/>
    <property type="match status" value="1"/>
</dbReference>
<dbReference type="SUPFAM" id="SSF55785">
    <property type="entry name" value="PYP-like sensor domain (PAS domain)"/>
    <property type="match status" value="1"/>
</dbReference>
<dbReference type="SMART" id="SM00091">
    <property type="entry name" value="PAS"/>
    <property type="match status" value="1"/>
</dbReference>
<dbReference type="PROSITE" id="PS50883">
    <property type="entry name" value="EAL"/>
    <property type="match status" value="1"/>
</dbReference>
<evidence type="ECO:0000259" key="4">
    <source>
        <dbReference type="PROSITE" id="PS50887"/>
    </source>
</evidence>
<organism evidence="5 6">
    <name type="scientific">Colwellia ponticola</name>
    <dbReference type="NCBI Taxonomy" id="2304625"/>
    <lineage>
        <taxon>Bacteria</taxon>
        <taxon>Pseudomonadati</taxon>
        <taxon>Pseudomonadota</taxon>
        <taxon>Gammaproteobacteria</taxon>
        <taxon>Alteromonadales</taxon>
        <taxon>Colwelliaceae</taxon>
        <taxon>Colwellia</taxon>
    </lineage>
</organism>
<dbReference type="Gene3D" id="3.20.20.450">
    <property type="entry name" value="EAL domain"/>
    <property type="match status" value="1"/>
</dbReference>
<dbReference type="NCBIfam" id="TIGR00229">
    <property type="entry name" value="sensory_box"/>
    <property type="match status" value="1"/>
</dbReference>
<dbReference type="InterPro" id="IPR035965">
    <property type="entry name" value="PAS-like_dom_sf"/>
</dbReference>
<dbReference type="InterPro" id="IPR052155">
    <property type="entry name" value="Biofilm_reg_signaling"/>
</dbReference>
<dbReference type="PROSITE" id="PS50112">
    <property type="entry name" value="PAS"/>
    <property type="match status" value="1"/>
</dbReference>
<dbReference type="EMBL" id="SZVP01000003">
    <property type="protein sequence ID" value="TMM46456.1"/>
    <property type="molecule type" value="Genomic_DNA"/>
</dbReference>
<dbReference type="Pfam" id="PF00563">
    <property type="entry name" value="EAL"/>
    <property type="match status" value="1"/>
</dbReference>
<sequence length="789" mass="90060">MDYISMTENTRKNIRLRNISWLHTSSVLLAVILLATSLKYIENIVIDTEHLYQTPFKVSTASLSIQLHIQMIQQMTNDLRYVDDSDKIKILRSKLQQYERQVLSEFRLISKLYLGDRDSISNVEQQLINWLEVIELSFTLTLQQHNNEARLQYVEQQSNEQVIKLQRQIAVITEFTHNKAKVFNDASKANFSHIEKIATLLFLFLLSMQLLLFRLFKRKSIKEKNRVLAALSWSNQLLDSSPDAIIITDHQSNITQVNSSAEKMFGYDKDEFIGLNISELMPQRFVNHQAKVNHFFENSSSRKMGEGRDLFAVKKSGEEFQVEISLNLAELNHNKVAITSIRDVTKQKQIESKVLHQANYDFLTQLPNRLLSFDRLFTAIKHAKRNQAKVAIMFIDLDDFKKANDIFGHKAGDHILISTANRLKSVMRDNDTVGRFGGDEFFILIDNFSSKASLITIADKILEVLKRPLSIGQHTVFVSASIGISIYPDDGDNVEELLVSADLSMYASKKLGKNSFSFFEKSMKDTLNRQSSMEDALKGSLQRNEFHVVYQPKYEMKSNTVVGFEALIRWDNADFIGIGPDDFIPILEQIGLINEVGMFVLDNALKMIKQWRDLTQKPLQVAVNISPVQFTDPLLFQLIQQALTQYDLPGQALEIEITEGVLLEGTKDLKKTLYNMRDADIAIALDDFGTGYASLSYIKDYPINAIKIDRSFVDEINKNKTHTSIVKAVILLAHSLDFHVTAEGIESEEQLDYLKSLQCDIAQGYYLSRPLTADKIIDLLSVYCNSNPC</sequence>
<gene>
    <name evidence="5" type="ORF">FCS21_05725</name>
</gene>
<dbReference type="CDD" id="cd01949">
    <property type="entry name" value="GGDEF"/>
    <property type="match status" value="1"/>
</dbReference>
<feature type="domain" description="PAS" evidence="2">
    <location>
        <begin position="236"/>
        <end position="299"/>
    </location>
</feature>
<keyword evidence="1" id="KW-1133">Transmembrane helix</keyword>
<dbReference type="InterPro" id="IPR001633">
    <property type="entry name" value="EAL_dom"/>
</dbReference>
<dbReference type="SUPFAM" id="SSF141868">
    <property type="entry name" value="EAL domain-like"/>
    <property type="match status" value="1"/>
</dbReference>
<dbReference type="InterPro" id="IPR029787">
    <property type="entry name" value="Nucleotide_cyclase"/>
</dbReference>
<dbReference type="Pfam" id="PF00990">
    <property type="entry name" value="GGDEF"/>
    <property type="match status" value="1"/>
</dbReference>
<feature type="transmembrane region" description="Helical" evidence="1">
    <location>
        <begin position="21"/>
        <end position="41"/>
    </location>
</feature>
<keyword evidence="6" id="KW-1185">Reference proteome</keyword>
<dbReference type="AlphaFoldDB" id="A0A8H2JN66"/>
<dbReference type="InterPro" id="IPR000014">
    <property type="entry name" value="PAS"/>
</dbReference>
<proteinExistence type="predicted"/>
<evidence type="ECO:0000313" key="5">
    <source>
        <dbReference type="EMBL" id="TMM46456.1"/>
    </source>
</evidence>
<feature type="domain" description="EAL" evidence="3">
    <location>
        <begin position="530"/>
        <end position="784"/>
    </location>
</feature>
<dbReference type="OrthoDB" id="1316910at2"/>
<comment type="caution">
    <text evidence="5">The sequence shown here is derived from an EMBL/GenBank/DDBJ whole genome shotgun (WGS) entry which is preliminary data.</text>
</comment>
<dbReference type="PANTHER" id="PTHR44757:SF2">
    <property type="entry name" value="BIOFILM ARCHITECTURE MAINTENANCE PROTEIN MBAA"/>
    <property type="match status" value="1"/>
</dbReference>
<accession>A0A8H2JN66</accession>
<protein>
    <submittedName>
        <fullName evidence="5">EAL domain-containing protein</fullName>
    </submittedName>
</protein>
<evidence type="ECO:0000259" key="3">
    <source>
        <dbReference type="PROSITE" id="PS50883"/>
    </source>
</evidence>
<dbReference type="InterPro" id="IPR000160">
    <property type="entry name" value="GGDEF_dom"/>
</dbReference>
<evidence type="ECO:0000256" key="1">
    <source>
        <dbReference type="SAM" id="Phobius"/>
    </source>
</evidence>
<keyword evidence="1" id="KW-0812">Transmembrane</keyword>
<evidence type="ECO:0000313" key="6">
    <source>
        <dbReference type="Proteomes" id="UP000307702"/>
    </source>
</evidence>
<dbReference type="PANTHER" id="PTHR44757">
    <property type="entry name" value="DIGUANYLATE CYCLASE DGCP"/>
    <property type="match status" value="1"/>
</dbReference>
<dbReference type="InterPro" id="IPR035919">
    <property type="entry name" value="EAL_sf"/>
</dbReference>
<feature type="domain" description="GGDEF" evidence="4">
    <location>
        <begin position="388"/>
        <end position="521"/>
    </location>
</feature>
<dbReference type="Proteomes" id="UP000307702">
    <property type="component" value="Unassembled WGS sequence"/>
</dbReference>
<dbReference type="SUPFAM" id="SSF55073">
    <property type="entry name" value="Nucleotide cyclase"/>
    <property type="match status" value="1"/>
</dbReference>